<accession>A0A7J6DHB2</accession>
<dbReference type="GO" id="GO:0006364">
    <property type="term" value="P:rRNA processing"/>
    <property type="evidence" value="ECO:0007669"/>
    <property type="project" value="InterPro"/>
</dbReference>
<dbReference type="OrthoDB" id="431825at2759"/>
<feature type="compositionally biased region" description="Basic and acidic residues" evidence="5">
    <location>
        <begin position="460"/>
        <end position="481"/>
    </location>
</feature>
<dbReference type="AlphaFoldDB" id="A0A7J6DHB2"/>
<feature type="compositionally biased region" description="Acidic residues" evidence="5">
    <location>
        <begin position="146"/>
        <end position="192"/>
    </location>
</feature>
<feature type="compositionally biased region" description="Basic and acidic residues" evidence="5">
    <location>
        <begin position="7"/>
        <end position="27"/>
    </location>
</feature>
<reference evidence="8 9" key="1">
    <citation type="submission" date="2020-04" db="EMBL/GenBank/DDBJ databases">
        <title>Chromosome-level genome assembly of a cyprinid fish Onychostoma macrolepis by integration of Nanopore Sequencing, Bionano and Hi-C technology.</title>
        <authorList>
            <person name="Wang D."/>
        </authorList>
    </citation>
    <scope>NUCLEOTIDE SEQUENCE [LARGE SCALE GENOMIC DNA]</scope>
    <source>
        <strain evidence="8">SWU-2019</strain>
        <tissue evidence="8">Muscle</tissue>
    </source>
</reference>
<sequence length="768" mass="89681">MASKNTVRGDDRFTKVQKDPRFWEMPSREHKVKIDKRFKSMFHDERFKLKYTVDKRGRPVSHTSTEDLKRFYKLSDSEQSDEEEENEKTEKPKKEKKVKKADEEPQVEDEEESDESEEEEDAEKIPKTKEAKKTKEPLVKGVRVFEEDEDEESGVEEDEEDDEDVEEGPSEGEDEEEEADEDDESESGDDSGPDLARGKGNIETSSDEDDDDDEELEEYLRREEEEIEHDWGEMWKDAPCGDNTSRRLAVCNMNWDRLKAKDLLALFSSFKPKGGVVLSVTIYPSEFGKERMSAEQTQGPLELTSLPENPDTDTEEQRIYREKVRDYQFKRLRYYYAVVECDSVETAAKIYEECDGYEYESSCSMIDLRFIPDDVTFDDEPKDRATDVDYSSYKPKLFTSTATTTAKVELTWDETDHDRVTALCRKFNKDDLLDMDFKAYLASSSEEEDEDEEEVEPQTEAEKPVEPLPEEKKGSKEKKSTEQIAKYRQLLKSIQDKDKEKDDGMDMEVTWVPGLKETTEKLVKNKMEGKDQLTPWEQYLQKRKEKKKDKRKGKKEAAEAEPVISDDELPADVDLNDPFFKEELGSTASLKNKKNKKNRKKDEGRTPEEQEELERQRAEMELLMDDEEDKHKHFNYDKIVEQQNLSKKKRKKLLKSNTPLEEDDFQVDVQDSRFQAMFTSHLYNLDPSDPAYKKTKATQSILEEKQRRREERQHSQEETLKSRAAQEKDGAEAPSSSTKVMDPSLSLLIKSIKNKTEQFQARKKQKTK</sequence>
<evidence type="ECO:0000256" key="1">
    <source>
        <dbReference type="ARBA" id="ARBA00004604"/>
    </source>
</evidence>
<evidence type="ECO:0000313" key="9">
    <source>
        <dbReference type="Proteomes" id="UP000579812"/>
    </source>
</evidence>
<evidence type="ECO:0000256" key="3">
    <source>
        <dbReference type="ARBA" id="ARBA00023054"/>
    </source>
</evidence>
<feature type="region of interest" description="Disordered" evidence="5">
    <location>
        <begin position="296"/>
        <end position="316"/>
    </location>
</feature>
<feature type="compositionally biased region" description="Basic and acidic residues" evidence="5">
    <location>
        <begin position="702"/>
        <end position="731"/>
    </location>
</feature>
<dbReference type="InterPro" id="IPR039754">
    <property type="entry name" value="Esf1"/>
</dbReference>
<feature type="compositionally biased region" description="Basic and acidic residues" evidence="5">
    <location>
        <begin position="517"/>
        <end position="531"/>
    </location>
</feature>
<keyword evidence="9" id="KW-1185">Reference proteome</keyword>
<gene>
    <name evidence="8" type="ORF">G5714_000426</name>
</gene>
<name>A0A7J6DHB2_9TELE</name>
<evidence type="ECO:0000313" key="8">
    <source>
        <dbReference type="EMBL" id="KAF4118375.1"/>
    </source>
</evidence>
<feature type="region of interest" description="Disordered" evidence="5">
    <location>
        <begin position="683"/>
        <end position="744"/>
    </location>
</feature>
<feature type="domain" description="NUC153" evidence="6">
    <location>
        <begin position="671"/>
        <end position="698"/>
    </location>
</feature>
<dbReference type="GO" id="GO:0005730">
    <property type="term" value="C:nucleolus"/>
    <property type="evidence" value="ECO:0007669"/>
    <property type="project" value="UniProtKB-SubCell"/>
</dbReference>
<feature type="compositionally biased region" description="Acidic residues" evidence="5">
    <location>
        <begin position="78"/>
        <end position="87"/>
    </location>
</feature>
<feature type="region of interest" description="Disordered" evidence="5">
    <location>
        <begin position="1"/>
        <end position="27"/>
    </location>
</feature>
<dbReference type="InterPro" id="IPR012580">
    <property type="entry name" value="NUC153"/>
</dbReference>
<proteinExistence type="inferred from homology"/>
<evidence type="ECO:0000256" key="5">
    <source>
        <dbReference type="SAM" id="MobiDB-lite"/>
    </source>
</evidence>
<feature type="compositionally biased region" description="Acidic residues" evidence="5">
    <location>
        <begin position="445"/>
        <end position="459"/>
    </location>
</feature>
<feature type="compositionally biased region" description="Basic residues" evidence="5">
    <location>
        <begin position="541"/>
        <end position="554"/>
    </location>
</feature>
<dbReference type="EMBL" id="JAAMOB010000001">
    <property type="protein sequence ID" value="KAF4118375.1"/>
    <property type="molecule type" value="Genomic_DNA"/>
</dbReference>
<feature type="compositionally biased region" description="Basic and acidic residues" evidence="5">
    <location>
        <begin position="629"/>
        <end position="640"/>
    </location>
</feature>
<keyword evidence="4" id="KW-0539">Nucleus</keyword>
<dbReference type="Pfam" id="PF08159">
    <property type="entry name" value="NUC153"/>
    <property type="match status" value="1"/>
</dbReference>
<feature type="compositionally biased region" description="Basic and acidic residues" evidence="5">
    <location>
        <begin position="123"/>
        <end position="138"/>
    </location>
</feature>
<dbReference type="GO" id="GO:0003723">
    <property type="term" value="F:RNA binding"/>
    <property type="evidence" value="ECO:0007669"/>
    <property type="project" value="TreeGrafter"/>
</dbReference>
<dbReference type="InterPro" id="IPR056750">
    <property type="entry name" value="RRM_ESF1"/>
</dbReference>
<feature type="compositionally biased region" description="Basic and acidic residues" evidence="5">
    <location>
        <begin position="600"/>
        <end position="620"/>
    </location>
</feature>
<evidence type="ECO:0008006" key="10">
    <source>
        <dbReference type="Google" id="ProtNLM"/>
    </source>
</evidence>
<comment type="similarity">
    <text evidence="2">Belongs to the ESF1 family.</text>
</comment>
<protein>
    <recommendedName>
        <fullName evidence="10">ESF1 homolog</fullName>
    </recommendedName>
</protein>
<keyword evidence="3" id="KW-0175">Coiled coil</keyword>
<evidence type="ECO:0000259" key="6">
    <source>
        <dbReference type="Pfam" id="PF08159"/>
    </source>
</evidence>
<dbReference type="PANTHER" id="PTHR12202:SF0">
    <property type="entry name" value="ESF1 HOMOLOG"/>
    <property type="match status" value="1"/>
</dbReference>
<feature type="compositionally biased region" description="Acidic residues" evidence="5">
    <location>
        <begin position="104"/>
        <end position="122"/>
    </location>
</feature>
<feature type="domain" description="ESF1 RRM" evidence="7">
    <location>
        <begin position="246"/>
        <end position="386"/>
    </location>
</feature>
<comment type="subcellular location">
    <subcellularLocation>
        <location evidence="1">Nucleus</location>
        <location evidence="1">Nucleolus</location>
    </subcellularLocation>
</comment>
<dbReference type="Pfam" id="PF25121">
    <property type="entry name" value="RRM_ESF1"/>
    <property type="match status" value="1"/>
</dbReference>
<evidence type="ECO:0000259" key="7">
    <source>
        <dbReference type="Pfam" id="PF25121"/>
    </source>
</evidence>
<feature type="region of interest" description="Disordered" evidence="5">
    <location>
        <begin position="442"/>
        <end position="482"/>
    </location>
</feature>
<dbReference type="Proteomes" id="UP000579812">
    <property type="component" value="Unassembled WGS sequence"/>
</dbReference>
<feature type="compositionally biased region" description="Basic and acidic residues" evidence="5">
    <location>
        <begin position="64"/>
        <end position="76"/>
    </location>
</feature>
<evidence type="ECO:0000256" key="2">
    <source>
        <dbReference type="ARBA" id="ARBA00009087"/>
    </source>
</evidence>
<feature type="compositionally biased region" description="Acidic residues" evidence="5">
    <location>
        <begin position="205"/>
        <end position="217"/>
    </location>
</feature>
<organism evidence="8 9">
    <name type="scientific">Onychostoma macrolepis</name>
    <dbReference type="NCBI Taxonomy" id="369639"/>
    <lineage>
        <taxon>Eukaryota</taxon>
        <taxon>Metazoa</taxon>
        <taxon>Chordata</taxon>
        <taxon>Craniata</taxon>
        <taxon>Vertebrata</taxon>
        <taxon>Euteleostomi</taxon>
        <taxon>Actinopterygii</taxon>
        <taxon>Neopterygii</taxon>
        <taxon>Teleostei</taxon>
        <taxon>Ostariophysi</taxon>
        <taxon>Cypriniformes</taxon>
        <taxon>Cyprinidae</taxon>
        <taxon>Acrossocheilinae</taxon>
        <taxon>Onychostoma</taxon>
    </lineage>
</organism>
<evidence type="ECO:0000256" key="4">
    <source>
        <dbReference type="ARBA" id="ARBA00023242"/>
    </source>
</evidence>
<dbReference type="PANTHER" id="PTHR12202">
    <property type="entry name" value="ESF1 HOMOLOG"/>
    <property type="match status" value="1"/>
</dbReference>
<feature type="region of interest" description="Disordered" evidence="5">
    <location>
        <begin position="53"/>
        <end position="220"/>
    </location>
</feature>
<comment type="caution">
    <text evidence="8">The sequence shown here is derived from an EMBL/GenBank/DDBJ whole genome shotgun (WGS) entry which is preliminary data.</text>
</comment>
<feature type="region of interest" description="Disordered" evidence="5">
    <location>
        <begin position="516"/>
        <end position="663"/>
    </location>
</feature>
<feature type="compositionally biased region" description="Acidic residues" evidence="5">
    <location>
        <begin position="564"/>
        <end position="575"/>
    </location>
</feature>